<dbReference type="Proteomes" id="UP000327011">
    <property type="component" value="Unassembled WGS sequence"/>
</dbReference>
<gene>
    <name evidence="2" type="ORF">F5972_13765</name>
</gene>
<evidence type="ECO:0000313" key="3">
    <source>
        <dbReference type="Proteomes" id="UP000327011"/>
    </source>
</evidence>
<comment type="caution">
    <text evidence="2">The sequence shown here is derived from an EMBL/GenBank/DDBJ whole genome shotgun (WGS) entry which is preliminary data.</text>
</comment>
<proteinExistence type="predicted"/>
<protein>
    <submittedName>
        <fullName evidence="2">STAS domain-containing protein</fullName>
    </submittedName>
</protein>
<evidence type="ECO:0000259" key="1">
    <source>
        <dbReference type="PROSITE" id="PS50801"/>
    </source>
</evidence>
<name>A0A5J5K6V9_9ACTN</name>
<feature type="domain" description="STAS" evidence="1">
    <location>
        <begin position="51"/>
        <end position="133"/>
    </location>
</feature>
<dbReference type="InterPro" id="IPR002645">
    <property type="entry name" value="STAS_dom"/>
</dbReference>
<dbReference type="EMBL" id="VYTZ01000004">
    <property type="protein sequence ID" value="KAA9379236.1"/>
    <property type="molecule type" value="Genomic_DNA"/>
</dbReference>
<evidence type="ECO:0000313" key="2">
    <source>
        <dbReference type="EMBL" id="KAA9379236.1"/>
    </source>
</evidence>
<dbReference type="SUPFAM" id="SSF52091">
    <property type="entry name" value="SpoIIaa-like"/>
    <property type="match status" value="1"/>
</dbReference>
<organism evidence="2 3">
    <name type="scientific">Microbispora cellulosiformans</name>
    <dbReference type="NCBI Taxonomy" id="2614688"/>
    <lineage>
        <taxon>Bacteria</taxon>
        <taxon>Bacillati</taxon>
        <taxon>Actinomycetota</taxon>
        <taxon>Actinomycetes</taxon>
        <taxon>Streptosporangiales</taxon>
        <taxon>Streptosporangiaceae</taxon>
        <taxon>Microbispora</taxon>
    </lineage>
</organism>
<dbReference type="AlphaFoldDB" id="A0A5J5K6V9"/>
<dbReference type="PROSITE" id="PS50801">
    <property type="entry name" value="STAS"/>
    <property type="match status" value="1"/>
</dbReference>
<dbReference type="InterPro" id="IPR036513">
    <property type="entry name" value="STAS_dom_sf"/>
</dbReference>
<keyword evidence="3" id="KW-1185">Reference proteome</keyword>
<reference evidence="2 3" key="1">
    <citation type="submission" date="2019-09" db="EMBL/GenBank/DDBJ databases">
        <title>Screening of Novel Bioactive Compounds from Soil-Associated.</title>
        <authorList>
            <person name="Gong X."/>
        </authorList>
    </citation>
    <scope>NUCLEOTIDE SEQUENCE [LARGE SCALE GENOMIC DNA]</scope>
    <source>
        <strain evidence="2 3">Gxj-6</strain>
    </source>
</reference>
<accession>A0A5J5K6V9</accession>
<dbReference type="Gene3D" id="3.30.750.24">
    <property type="entry name" value="STAS domain"/>
    <property type="match status" value="1"/>
</dbReference>
<sequence length="133" mass="14363">MMLGGGCPSTGRRHRIMTVNGSFKSTRTIRTKNLLYTDPQLSIRTSADGSVRLIGQIDLTNGDAIAGALNKAWTKAGAQAVDVAELKFIDLYGLRALAVLSDSPVGHPIQLDNVRPALRKLLVMLDWPAFTMA</sequence>